<evidence type="ECO:0000256" key="4">
    <source>
        <dbReference type="RuleBase" id="RU003744"/>
    </source>
</evidence>
<dbReference type="PANTHER" id="PTHR35936">
    <property type="entry name" value="MEMBRANE-BOUND LYTIC MUREIN TRANSGLYCOSYLASE F"/>
    <property type="match status" value="1"/>
</dbReference>
<dbReference type="InterPro" id="IPR018313">
    <property type="entry name" value="SBP_3_CS"/>
</dbReference>
<comment type="similarity">
    <text evidence="2 4">Belongs to the bacterial solute-binding protein 3 family.</text>
</comment>
<evidence type="ECO:0000256" key="5">
    <source>
        <dbReference type="SAM" id="SignalP"/>
    </source>
</evidence>
<keyword evidence="8" id="KW-1185">Reference proteome</keyword>
<evidence type="ECO:0000256" key="1">
    <source>
        <dbReference type="ARBA" id="ARBA00004196"/>
    </source>
</evidence>
<reference evidence="8" key="1">
    <citation type="submission" date="2016-12" db="EMBL/GenBank/DDBJ databases">
        <title>Complete Genome Sequence of Beggiatoa leptomitiformis D-401.</title>
        <authorList>
            <person name="Fomenkov A."/>
            <person name="Vincze T."/>
            <person name="Grabovich M."/>
            <person name="Anton B.P."/>
            <person name="Dubinina G."/>
            <person name="Orlova M."/>
            <person name="Belousova E."/>
            <person name="Roberts R.J."/>
        </authorList>
    </citation>
    <scope>NUCLEOTIDE SEQUENCE [LARGE SCALE GENOMIC DNA]</scope>
    <source>
        <strain evidence="8">D-401</strain>
    </source>
</reference>
<dbReference type="Gene3D" id="3.40.190.10">
    <property type="entry name" value="Periplasmic binding protein-like II"/>
    <property type="match status" value="2"/>
</dbReference>
<dbReference type="PROSITE" id="PS01039">
    <property type="entry name" value="SBP_BACTERIAL_3"/>
    <property type="match status" value="1"/>
</dbReference>
<dbReference type="EMBL" id="CP018889">
    <property type="protein sequence ID" value="AUI70296.1"/>
    <property type="molecule type" value="Genomic_DNA"/>
</dbReference>
<dbReference type="Proteomes" id="UP000234271">
    <property type="component" value="Chromosome"/>
</dbReference>
<dbReference type="InterPro" id="IPR001638">
    <property type="entry name" value="Solute-binding_3/MltF_N"/>
</dbReference>
<dbReference type="SMART" id="SM00062">
    <property type="entry name" value="PBPb"/>
    <property type="match status" value="1"/>
</dbReference>
<evidence type="ECO:0000313" key="8">
    <source>
        <dbReference type="Proteomes" id="UP000234271"/>
    </source>
</evidence>
<organism evidence="7 8">
    <name type="scientific">Beggiatoa leptomitoformis</name>
    <dbReference type="NCBI Taxonomy" id="288004"/>
    <lineage>
        <taxon>Bacteria</taxon>
        <taxon>Pseudomonadati</taxon>
        <taxon>Pseudomonadota</taxon>
        <taxon>Gammaproteobacteria</taxon>
        <taxon>Thiotrichales</taxon>
        <taxon>Thiotrichaceae</taxon>
        <taxon>Beggiatoa</taxon>
    </lineage>
</organism>
<dbReference type="GO" id="GO:0030313">
    <property type="term" value="C:cell envelope"/>
    <property type="evidence" value="ECO:0007669"/>
    <property type="project" value="UniProtKB-SubCell"/>
</dbReference>
<evidence type="ECO:0000256" key="3">
    <source>
        <dbReference type="ARBA" id="ARBA00022729"/>
    </source>
</evidence>
<keyword evidence="3 5" id="KW-0732">Signal</keyword>
<proteinExistence type="inferred from homology"/>
<feature type="signal peptide" evidence="5">
    <location>
        <begin position="1"/>
        <end position="23"/>
    </location>
</feature>
<dbReference type="Pfam" id="PF00497">
    <property type="entry name" value="SBP_bac_3"/>
    <property type="match status" value="1"/>
</dbReference>
<comment type="subcellular location">
    <subcellularLocation>
        <location evidence="1">Cell envelope</location>
    </subcellularLocation>
</comment>
<feature type="domain" description="Solute-binding protein family 3/N-terminal" evidence="6">
    <location>
        <begin position="34"/>
        <end position="273"/>
    </location>
</feature>
<evidence type="ECO:0000259" key="6">
    <source>
        <dbReference type="SMART" id="SM00062"/>
    </source>
</evidence>
<gene>
    <name evidence="7" type="ORF">BLE401_17380</name>
</gene>
<evidence type="ECO:0000256" key="2">
    <source>
        <dbReference type="ARBA" id="ARBA00010333"/>
    </source>
</evidence>
<dbReference type="OrthoDB" id="6192933at2"/>
<evidence type="ECO:0000313" key="7">
    <source>
        <dbReference type="EMBL" id="AUI70296.1"/>
    </source>
</evidence>
<dbReference type="AlphaFoldDB" id="A0A2N9YJ96"/>
<accession>A0A2N9YJ96</accession>
<name>A0A2N9YJ96_9GAMM</name>
<dbReference type="RefSeq" id="WP_062150920.1">
    <property type="nucleotide sequence ID" value="NZ_CP012373.2"/>
</dbReference>
<protein>
    <submittedName>
        <fullName evidence="7">Transporter substrate-binding domain-containing protein</fullName>
    </submittedName>
</protein>
<dbReference type="SUPFAM" id="SSF53850">
    <property type="entry name" value="Periplasmic binding protein-like II"/>
    <property type="match status" value="1"/>
</dbReference>
<feature type="chain" id="PRO_5014802801" evidence="5">
    <location>
        <begin position="24"/>
        <end position="286"/>
    </location>
</feature>
<sequence length="286" mass="31941">MLKRFWLFLSVMYLVLCSLPLHADTLERIREKGTLRLAVYKDFPPYSYTDSGQLTGFDVELGRAIADKLGLSVDYMLVVADENMDDDLRNAIWKGHYLGGGTADVMLRVPYDKAYAEKNDKVTIFSPYAHEEIVVAYDPVKIPALFNLQILVNHKVGVETDSVASFFLTGIMGGVLNKSVTHYLNFMDSVDDLKAGKLSAVMGMRSQIENRLADKITDFKVESIPMRGMNSAWDVGFAVKADNTELAKVVTDTLQVLIKDGLLKTLSAKYHVAYVEPDDKQVSLKP</sequence>